<dbReference type="Pfam" id="PF25607">
    <property type="entry name" value="DUF7939"/>
    <property type="match status" value="1"/>
</dbReference>
<dbReference type="Pfam" id="PF13584">
    <property type="entry name" value="BatD"/>
    <property type="match status" value="1"/>
</dbReference>
<keyword evidence="1" id="KW-0812">Transmembrane</keyword>
<accession>A0A2A5WFK2</accession>
<keyword evidence="1" id="KW-0472">Membrane</keyword>
<keyword evidence="1" id="KW-1133">Transmembrane helix</keyword>
<feature type="signal peptide" evidence="2">
    <location>
        <begin position="1"/>
        <end position="21"/>
    </location>
</feature>
<evidence type="ECO:0000313" key="5">
    <source>
        <dbReference type="Proteomes" id="UP000219329"/>
    </source>
</evidence>
<dbReference type="Proteomes" id="UP000219329">
    <property type="component" value="Unassembled WGS sequence"/>
</dbReference>
<proteinExistence type="predicted"/>
<protein>
    <recommendedName>
        <fullName evidence="3">DUF7939 domain-containing protein</fullName>
    </recommendedName>
</protein>
<reference evidence="4 5" key="1">
    <citation type="submission" date="2017-08" db="EMBL/GenBank/DDBJ databases">
        <title>Fine stratification of microbial communities through a metagenomic profile of the photic zone.</title>
        <authorList>
            <person name="Haro-Moreno J.M."/>
            <person name="Lopez-Perez M."/>
            <person name="De La Torre J."/>
            <person name="Picazo A."/>
            <person name="Camacho A."/>
            <person name="Rodriguez-Valera F."/>
        </authorList>
    </citation>
    <scope>NUCLEOTIDE SEQUENCE [LARGE SCALE GENOMIC DNA]</scope>
    <source>
        <strain evidence="4">MED-G28</strain>
    </source>
</reference>
<feature type="domain" description="DUF7939" evidence="3">
    <location>
        <begin position="479"/>
        <end position="569"/>
    </location>
</feature>
<dbReference type="AlphaFoldDB" id="A0A2A5WFK2"/>
<comment type="caution">
    <text evidence="4">The sequence shown here is derived from an EMBL/GenBank/DDBJ whole genome shotgun (WGS) entry which is preliminary data.</text>
</comment>
<dbReference type="PANTHER" id="PTHR40940:SF1">
    <property type="entry name" value="PROTEIN BATD"/>
    <property type="match status" value="1"/>
</dbReference>
<feature type="transmembrane region" description="Helical" evidence="1">
    <location>
        <begin position="430"/>
        <end position="450"/>
    </location>
</feature>
<name>A0A2A5WFK2_9GAMM</name>
<sequence length="591" mass="67105">MTKVLQLLLLPLFLITFAANAQEVEVTVDRNELARGETLTYTIRVFDQRQGMQLDLTPLTDEFDVLGTRTSSQIRSVNGSVESWTDYIVTLFPLAEGELTIPSIEVNNAVTNSIVISVVNEGPRSNQNSDELYLDIEVNKDSVYVQEQLLFTVRLFYTINGIRNPQFTELEMPDTVIQLIGSPNQYEELIEGVRFGVYEKRYVIFPQRSGPLEIPDILFRGEVTDGSSNFVFRNLNTRRVTAFIDGITINVDERPPAVQGENFWLPVSNLTLEEEFSTDIANLRIGDSVVRTITMVADGLDGAVLPPFTPEEFEGVNVYSDPPDIQRTFVDGSIVGTRIESSTIVPITSGEIEIPQITIPWWNINTDQIESTIVPATRIQVATIEGDIPSEQALVSSENIEELLASAPVVDQGMIDEQGEAEFIEVDASWMNYFIALAFFIVAYSIYRLVIVPHTKEISDYMADKRERFEARYSPANNERTAFKLLQSACRKSDLNSIREALTQWCNHFLDTRVVITMDDILQQRECIELHRYVTQIQTDLFNNVDERKQAKDFNPSEFLNEVSQLRRSKLYADKLAARDKRFALPPLYRT</sequence>
<organism evidence="4 5">
    <name type="scientific">OM182 bacterium MED-G28</name>
    <dbReference type="NCBI Taxonomy" id="1986256"/>
    <lineage>
        <taxon>Bacteria</taxon>
        <taxon>Pseudomonadati</taxon>
        <taxon>Pseudomonadota</taxon>
        <taxon>Gammaproteobacteria</taxon>
        <taxon>OMG group</taxon>
        <taxon>OM182 clade</taxon>
    </lineage>
</organism>
<dbReference type="InterPro" id="IPR025738">
    <property type="entry name" value="BatD"/>
</dbReference>
<dbReference type="EMBL" id="NTJZ01000001">
    <property type="protein sequence ID" value="PDH35300.1"/>
    <property type="molecule type" value="Genomic_DNA"/>
</dbReference>
<gene>
    <name evidence="4" type="ORF">CNF02_00855</name>
</gene>
<keyword evidence="2" id="KW-0732">Signal</keyword>
<feature type="chain" id="PRO_5012653210" description="DUF7939 domain-containing protein" evidence="2">
    <location>
        <begin position="22"/>
        <end position="591"/>
    </location>
</feature>
<evidence type="ECO:0000313" key="4">
    <source>
        <dbReference type="EMBL" id="PDH35300.1"/>
    </source>
</evidence>
<evidence type="ECO:0000256" key="2">
    <source>
        <dbReference type="SAM" id="SignalP"/>
    </source>
</evidence>
<dbReference type="InterPro" id="IPR057699">
    <property type="entry name" value="DUF7939"/>
</dbReference>
<dbReference type="PANTHER" id="PTHR40940">
    <property type="entry name" value="PROTEIN BATD-RELATED"/>
    <property type="match status" value="1"/>
</dbReference>
<evidence type="ECO:0000259" key="3">
    <source>
        <dbReference type="Pfam" id="PF25607"/>
    </source>
</evidence>
<evidence type="ECO:0000256" key="1">
    <source>
        <dbReference type="SAM" id="Phobius"/>
    </source>
</evidence>